<keyword evidence="2" id="KW-1185">Reference proteome</keyword>
<dbReference type="EMBL" id="JAGISH010000007">
    <property type="protein sequence ID" value="MBP0483636.1"/>
    <property type="molecule type" value="Genomic_DNA"/>
</dbReference>
<dbReference type="RefSeq" id="WP_209361561.1">
    <property type="nucleotide sequence ID" value="NZ_JAGISH010000007.1"/>
</dbReference>
<protein>
    <submittedName>
        <fullName evidence="1">Uncharacterized protein</fullName>
    </submittedName>
</protein>
<dbReference type="Proteomes" id="UP000675940">
    <property type="component" value="Unassembled WGS sequence"/>
</dbReference>
<comment type="caution">
    <text evidence="1">The sequence shown here is derived from an EMBL/GenBank/DDBJ whole genome shotgun (WGS) entry which is preliminary data.</text>
</comment>
<dbReference type="AlphaFoldDB" id="A0A940S209"/>
<proteinExistence type="predicted"/>
<sequence>MSNDILGPKRFAAFLIAVFCWGSPGNAQSLLHDFENLLERCRVSIEMNEAFDSAGLEQKSVEERHARDWGTHSDNVAWMRPGSELYVVLTEWTSHEGTTRHLCNVGLADEGRALDAVEQALLLRHFLIEQVELIGAGTHEIAGNLSPIPPAVNAGFLLSAKNPNGCRVISVLTFSPDGTFFQAGTGEQAISPCKTE</sequence>
<gene>
    <name evidence="1" type="ORF">J5474_14210</name>
</gene>
<reference evidence="1" key="1">
    <citation type="submission" date="2021-03" db="EMBL/GenBank/DDBJ databases">
        <title>Sagittula salina sp. nov. strain M10.9X isolated from the marine waste.</title>
        <authorList>
            <person name="Satari L."/>
            <person name="Molina-Menor E."/>
            <person name="Vidal-Verdu A."/>
            <person name="Pascual J."/>
            <person name="Pereto J."/>
            <person name="Porcar M."/>
        </authorList>
    </citation>
    <scope>NUCLEOTIDE SEQUENCE</scope>
    <source>
        <strain evidence="1">M10.9X</strain>
    </source>
</reference>
<evidence type="ECO:0000313" key="1">
    <source>
        <dbReference type="EMBL" id="MBP0483636.1"/>
    </source>
</evidence>
<accession>A0A940S209</accession>
<evidence type="ECO:0000313" key="2">
    <source>
        <dbReference type="Proteomes" id="UP000675940"/>
    </source>
</evidence>
<organism evidence="1 2">
    <name type="scientific">Sagittula salina</name>
    <dbReference type="NCBI Taxonomy" id="2820268"/>
    <lineage>
        <taxon>Bacteria</taxon>
        <taxon>Pseudomonadati</taxon>
        <taxon>Pseudomonadota</taxon>
        <taxon>Alphaproteobacteria</taxon>
        <taxon>Rhodobacterales</taxon>
        <taxon>Roseobacteraceae</taxon>
        <taxon>Sagittula</taxon>
    </lineage>
</organism>
<name>A0A940S209_9RHOB</name>